<evidence type="ECO:0000313" key="4">
    <source>
        <dbReference type="Proteomes" id="UP000295703"/>
    </source>
</evidence>
<organism evidence="3 4">
    <name type="scientific">Colletotrichum trifolii</name>
    <dbReference type="NCBI Taxonomy" id="5466"/>
    <lineage>
        <taxon>Eukaryota</taxon>
        <taxon>Fungi</taxon>
        <taxon>Dikarya</taxon>
        <taxon>Ascomycota</taxon>
        <taxon>Pezizomycotina</taxon>
        <taxon>Sordariomycetes</taxon>
        <taxon>Hypocreomycetidae</taxon>
        <taxon>Glomerellales</taxon>
        <taxon>Glomerellaceae</taxon>
        <taxon>Colletotrichum</taxon>
        <taxon>Colletotrichum orbiculare species complex</taxon>
    </lineage>
</organism>
<evidence type="ECO:0000313" key="3">
    <source>
        <dbReference type="EMBL" id="TDZ41195.1"/>
    </source>
</evidence>
<gene>
    <name evidence="3" type="primary">PDCH-1</name>
    <name evidence="3" type="ORF">CTRI78_v009869</name>
</gene>
<reference evidence="3 4" key="1">
    <citation type="submission" date="2018-12" db="EMBL/GenBank/DDBJ databases">
        <title>Genome sequence and assembly of Colletotrichum trifolii.</title>
        <authorList>
            <person name="Gan P."/>
            <person name="Shirasu K."/>
        </authorList>
    </citation>
    <scope>NUCLEOTIDE SEQUENCE [LARGE SCALE GENOMIC DNA]</scope>
    <source>
        <strain evidence="3 4">543-2</strain>
    </source>
</reference>
<dbReference type="PANTHER" id="PTHR35563:SF2">
    <property type="entry name" value="BARREL METAL-DEPENDENT HYDROLASE, PUTATIVE (AFU_ORTHOLOGUE AFUA_1G16240)-RELATED"/>
    <property type="match status" value="1"/>
</dbReference>
<dbReference type="PANTHER" id="PTHR35563">
    <property type="entry name" value="BARREL METAL-DEPENDENT HYDROLASE, PUTATIVE (AFU_ORTHOLOGUE AFUA_1G16240)-RELATED"/>
    <property type="match status" value="1"/>
</dbReference>
<dbReference type="SUPFAM" id="SSF51556">
    <property type="entry name" value="Metallo-dependent hydrolases"/>
    <property type="match status" value="1"/>
</dbReference>
<dbReference type="GO" id="GO:0016787">
    <property type="term" value="F:hydrolase activity"/>
    <property type="evidence" value="ECO:0007669"/>
    <property type="project" value="UniProtKB-KW"/>
</dbReference>
<keyword evidence="3" id="KW-0378">Hydrolase</keyword>
<name>A0A4V6QEN3_COLTR</name>
<dbReference type="AlphaFoldDB" id="A0A4V6QEN3"/>
<evidence type="ECO:0000256" key="1">
    <source>
        <dbReference type="SAM" id="MobiDB-lite"/>
    </source>
</evidence>
<comment type="caution">
    <text evidence="3">The sequence shown here is derived from an EMBL/GenBank/DDBJ whole genome shotgun (WGS) entry which is preliminary data.</text>
</comment>
<protein>
    <submittedName>
        <fullName evidence="3">2-pyrone-4,6-dicarbaxylate hydrolase</fullName>
    </submittedName>
</protein>
<dbReference type="Proteomes" id="UP000295703">
    <property type="component" value="Unassembled WGS sequence"/>
</dbReference>
<accession>A0A4V6QEN3</accession>
<dbReference type="Gene3D" id="3.20.20.140">
    <property type="entry name" value="Metal-dependent hydrolases"/>
    <property type="match status" value="1"/>
</dbReference>
<dbReference type="InterPro" id="IPR032466">
    <property type="entry name" value="Metal_Hydrolase"/>
</dbReference>
<feature type="domain" description="Amidohydrolase-related" evidence="2">
    <location>
        <begin position="36"/>
        <end position="275"/>
    </location>
</feature>
<evidence type="ECO:0000259" key="2">
    <source>
        <dbReference type="Pfam" id="PF04909"/>
    </source>
</evidence>
<keyword evidence="4" id="KW-1185">Reference proteome</keyword>
<sequence length="330" mass="36040">MVVTEKSYARQAGYVSPPQPVSAPGNAHHVLSADAWDTHVHVFDSSIGPFAPSRAYTPAQATLDQLLSFGSSLTTHKPGNVVLVQPSPYGSDNTVLLESLKALHNAGAHYARGIAVADINEISDDELQSMHDVGVRGLRVNTQADGRSADVEALRDVVVRTASRIRHLSGWKIQLFCAASVWDVEVIADHMGGLRGSSKLDDSHLHQTKQPGFDSLVTLAKQSKVYIKISALYRSSSRAGTGYDDLEPIVRALAEAVQDRLVWASDWPHTGEGADGAERGRSAVESFRVIDDVRICRNLRAWTGEETWLNQDDDDDPEEDLHIDNETIQC</sequence>
<proteinExistence type="predicted"/>
<dbReference type="InterPro" id="IPR052358">
    <property type="entry name" value="Aro_Compnd_Degr_Hydrolases"/>
</dbReference>
<dbReference type="InterPro" id="IPR006680">
    <property type="entry name" value="Amidohydro-rel"/>
</dbReference>
<feature type="region of interest" description="Disordered" evidence="1">
    <location>
        <begin position="309"/>
        <end position="330"/>
    </location>
</feature>
<dbReference type="EMBL" id="RYZW01000145">
    <property type="protein sequence ID" value="TDZ41195.1"/>
    <property type="molecule type" value="Genomic_DNA"/>
</dbReference>
<dbReference type="Pfam" id="PF04909">
    <property type="entry name" value="Amidohydro_2"/>
    <property type="match status" value="1"/>
</dbReference>
<feature type="compositionally biased region" description="Basic and acidic residues" evidence="1">
    <location>
        <begin position="320"/>
        <end position="330"/>
    </location>
</feature>